<keyword evidence="3" id="KW-1185">Reference proteome</keyword>
<feature type="compositionally biased region" description="Basic and acidic residues" evidence="1">
    <location>
        <begin position="30"/>
        <end position="55"/>
    </location>
</feature>
<accession>A0A5P1F1H7</accession>
<dbReference type="EMBL" id="CM007384">
    <property type="protein sequence ID" value="ONK72042.1"/>
    <property type="molecule type" value="Genomic_DNA"/>
</dbReference>
<dbReference type="AlphaFoldDB" id="A0A5P1F1H7"/>
<organism evidence="2 3">
    <name type="scientific">Asparagus officinalis</name>
    <name type="common">Garden asparagus</name>
    <dbReference type="NCBI Taxonomy" id="4686"/>
    <lineage>
        <taxon>Eukaryota</taxon>
        <taxon>Viridiplantae</taxon>
        <taxon>Streptophyta</taxon>
        <taxon>Embryophyta</taxon>
        <taxon>Tracheophyta</taxon>
        <taxon>Spermatophyta</taxon>
        <taxon>Magnoliopsida</taxon>
        <taxon>Liliopsida</taxon>
        <taxon>Asparagales</taxon>
        <taxon>Asparagaceae</taxon>
        <taxon>Asparagoideae</taxon>
        <taxon>Asparagus</taxon>
    </lineage>
</organism>
<feature type="compositionally biased region" description="Gly residues" evidence="1">
    <location>
        <begin position="65"/>
        <end position="88"/>
    </location>
</feature>
<evidence type="ECO:0000256" key="1">
    <source>
        <dbReference type="SAM" id="MobiDB-lite"/>
    </source>
</evidence>
<feature type="region of interest" description="Disordered" evidence="1">
    <location>
        <begin position="1"/>
        <end position="98"/>
    </location>
</feature>
<protein>
    <submittedName>
        <fullName evidence="2">Uncharacterized protein</fullName>
    </submittedName>
</protein>
<evidence type="ECO:0000313" key="2">
    <source>
        <dbReference type="EMBL" id="ONK72042.1"/>
    </source>
</evidence>
<feature type="compositionally biased region" description="Gly residues" evidence="1">
    <location>
        <begin position="11"/>
        <end position="25"/>
    </location>
</feature>
<gene>
    <name evidence="2" type="ORF">A4U43_C04F15080</name>
</gene>
<sequence length="108" mass="10774">MNRSLDHGRSGGKGGGVGKLGGIVIGGKSENGKGRDEGSKNGRSHGGRENGRDDGSGNGMELKGKGSGGKAKGRGGQRNQGSKNGGINGQKNKDESKLAVCGFLIAPQ</sequence>
<proteinExistence type="predicted"/>
<dbReference type="Proteomes" id="UP000243459">
    <property type="component" value="Chromosome 4"/>
</dbReference>
<dbReference type="Gramene" id="ONK72042">
    <property type="protein sequence ID" value="ONK72042"/>
    <property type="gene ID" value="A4U43_C04F15080"/>
</dbReference>
<evidence type="ECO:0000313" key="3">
    <source>
        <dbReference type="Proteomes" id="UP000243459"/>
    </source>
</evidence>
<name>A0A5P1F1H7_ASPOF</name>
<reference evidence="3" key="1">
    <citation type="journal article" date="2017" name="Nat. Commun.">
        <title>The asparagus genome sheds light on the origin and evolution of a young Y chromosome.</title>
        <authorList>
            <person name="Harkess A."/>
            <person name="Zhou J."/>
            <person name="Xu C."/>
            <person name="Bowers J.E."/>
            <person name="Van der Hulst R."/>
            <person name="Ayyampalayam S."/>
            <person name="Mercati F."/>
            <person name="Riccardi P."/>
            <person name="McKain M.R."/>
            <person name="Kakrana A."/>
            <person name="Tang H."/>
            <person name="Ray J."/>
            <person name="Groenendijk J."/>
            <person name="Arikit S."/>
            <person name="Mathioni S.M."/>
            <person name="Nakano M."/>
            <person name="Shan H."/>
            <person name="Telgmann-Rauber A."/>
            <person name="Kanno A."/>
            <person name="Yue Z."/>
            <person name="Chen H."/>
            <person name="Li W."/>
            <person name="Chen Y."/>
            <person name="Xu X."/>
            <person name="Zhang Y."/>
            <person name="Luo S."/>
            <person name="Chen H."/>
            <person name="Gao J."/>
            <person name="Mao Z."/>
            <person name="Pires J.C."/>
            <person name="Luo M."/>
            <person name="Kudrna D."/>
            <person name="Wing R.A."/>
            <person name="Meyers B.C."/>
            <person name="Yi K."/>
            <person name="Kong H."/>
            <person name="Lavrijsen P."/>
            <person name="Sunseri F."/>
            <person name="Falavigna A."/>
            <person name="Ye Y."/>
            <person name="Leebens-Mack J.H."/>
            <person name="Chen G."/>
        </authorList>
    </citation>
    <scope>NUCLEOTIDE SEQUENCE [LARGE SCALE GENOMIC DNA]</scope>
    <source>
        <strain evidence="3">cv. DH0086</strain>
    </source>
</reference>